<dbReference type="OrthoDB" id="6146826at2759"/>
<name>A0A0L8GSR6_OCTBM</name>
<reference evidence="1" key="1">
    <citation type="submission" date="2015-07" db="EMBL/GenBank/DDBJ databases">
        <title>MeaNS - Measles Nucleotide Surveillance Program.</title>
        <authorList>
            <person name="Tran T."/>
            <person name="Druce J."/>
        </authorList>
    </citation>
    <scope>NUCLEOTIDE SEQUENCE</scope>
    <source>
        <strain evidence="1">UCB-OBI-ISO-001</strain>
        <tissue evidence="1">Gonad</tissue>
    </source>
</reference>
<feature type="non-terminal residue" evidence="1">
    <location>
        <position position="1"/>
    </location>
</feature>
<gene>
    <name evidence="1" type="ORF">OCBIM_22028695mg</name>
</gene>
<sequence>IKCNGHAEQHYMCLAGVHENCCHGTTNEESSRNLESCDTNALTICSINFKKLVSHLITYCLSEHTSQIDFLLTKKGDIQMVVNTKHIASKHCTTEYRPAVSDFR</sequence>
<accession>A0A0L8GSR6</accession>
<proteinExistence type="predicted"/>
<organism evidence="1">
    <name type="scientific">Octopus bimaculoides</name>
    <name type="common">California two-spotted octopus</name>
    <dbReference type="NCBI Taxonomy" id="37653"/>
    <lineage>
        <taxon>Eukaryota</taxon>
        <taxon>Metazoa</taxon>
        <taxon>Spiralia</taxon>
        <taxon>Lophotrochozoa</taxon>
        <taxon>Mollusca</taxon>
        <taxon>Cephalopoda</taxon>
        <taxon>Coleoidea</taxon>
        <taxon>Octopodiformes</taxon>
        <taxon>Octopoda</taxon>
        <taxon>Incirrata</taxon>
        <taxon>Octopodidae</taxon>
        <taxon>Octopus</taxon>
    </lineage>
</organism>
<dbReference type="EMBL" id="KQ420556">
    <property type="protein sequence ID" value="KOF79942.1"/>
    <property type="molecule type" value="Genomic_DNA"/>
</dbReference>
<evidence type="ECO:0000313" key="1">
    <source>
        <dbReference type="EMBL" id="KOF79942.1"/>
    </source>
</evidence>
<protein>
    <submittedName>
        <fullName evidence="1">Uncharacterized protein</fullName>
    </submittedName>
</protein>
<dbReference type="AlphaFoldDB" id="A0A0L8GSR6"/>